<organism evidence="3 4">
    <name type="scientific">Cyanomargarita calcarea GSE-NOS-MK-12-04C</name>
    <dbReference type="NCBI Taxonomy" id="2839659"/>
    <lineage>
        <taxon>Bacteria</taxon>
        <taxon>Bacillati</taxon>
        <taxon>Cyanobacteriota</taxon>
        <taxon>Cyanophyceae</taxon>
        <taxon>Nostocales</taxon>
        <taxon>Cyanomargaritaceae</taxon>
        <taxon>Cyanomargarita</taxon>
    </lineage>
</organism>
<dbReference type="EMBL" id="JAHHGZ010000023">
    <property type="protein sequence ID" value="MBW4669692.1"/>
    <property type="molecule type" value="Genomic_DNA"/>
</dbReference>
<dbReference type="InterPro" id="IPR036388">
    <property type="entry name" value="WH-like_DNA-bd_sf"/>
</dbReference>
<keyword evidence="1" id="KW-0175">Coiled coil</keyword>
<gene>
    <name evidence="3" type="ORF">KME60_20315</name>
</gene>
<reference evidence="3" key="1">
    <citation type="submission" date="2021-05" db="EMBL/GenBank/DDBJ databases">
        <authorList>
            <person name="Pietrasiak N."/>
            <person name="Ward R."/>
            <person name="Stajich J.E."/>
            <person name="Kurbessoian T."/>
        </authorList>
    </citation>
    <scope>NUCLEOTIDE SEQUENCE</scope>
    <source>
        <strain evidence="3">GSE-NOS-MK-12-04C</strain>
    </source>
</reference>
<evidence type="ECO:0000256" key="1">
    <source>
        <dbReference type="SAM" id="Coils"/>
    </source>
</evidence>
<dbReference type="SUPFAM" id="SSF46785">
    <property type="entry name" value="Winged helix' DNA-binding domain"/>
    <property type="match status" value="1"/>
</dbReference>
<feature type="domain" description="Transcription regulator TrmB N-terminal" evidence="2">
    <location>
        <begin position="1"/>
        <end position="40"/>
    </location>
</feature>
<evidence type="ECO:0000259" key="2">
    <source>
        <dbReference type="Pfam" id="PF01978"/>
    </source>
</evidence>
<dbReference type="Gene3D" id="1.10.10.10">
    <property type="entry name" value="Winged helix-like DNA-binding domain superfamily/Winged helix DNA-binding domain"/>
    <property type="match status" value="1"/>
</dbReference>
<accession>A0A951QPG8</accession>
<dbReference type="AlphaFoldDB" id="A0A951QPG8"/>
<reference evidence="3" key="2">
    <citation type="journal article" date="2022" name="Microbiol. Resour. Announc.">
        <title>Metagenome Sequencing to Explore Phylogenomics of Terrestrial Cyanobacteria.</title>
        <authorList>
            <person name="Ward R.D."/>
            <person name="Stajich J.E."/>
            <person name="Johansen J.R."/>
            <person name="Huntemann M."/>
            <person name="Clum A."/>
            <person name="Foster B."/>
            <person name="Foster B."/>
            <person name="Roux S."/>
            <person name="Palaniappan K."/>
            <person name="Varghese N."/>
            <person name="Mukherjee S."/>
            <person name="Reddy T.B.K."/>
            <person name="Daum C."/>
            <person name="Copeland A."/>
            <person name="Chen I.A."/>
            <person name="Ivanova N.N."/>
            <person name="Kyrpides N.C."/>
            <person name="Shapiro N."/>
            <person name="Eloe-Fadrosh E.A."/>
            <person name="Pietrasiak N."/>
        </authorList>
    </citation>
    <scope>NUCLEOTIDE SEQUENCE</scope>
    <source>
        <strain evidence="3">GSE-NOS-MK-12-04C</strain>
    </source>
</reference>
<name>A0A951QPG8_9CYAN</name>
<dbReference type="Pfam" id="PF01978">
    <property type="entry name" value="TrmB"/>
    <property type="match status" value="1"/>
</dbReference>
<proteinExistence type="predicted"/>
<feature type="coiled-coil region" evidence="1">
    <location>
        <begin position="48"/>
        <end position="85"/>
    </location>
</feature>
<comment type="caution">
    <text evidence="3">The sequence shown here is derived from an EMBL/GenBank/DDBJ whole genome shotgun (WGS) entry which is preliminary data.</text>
</comment>
<evidence type="ECO:0000313" key="3">
    <source>
        <dbReference type="EMBL" id="MBW4669692.1"/>
    </source>
</evidence>
<evidence type="ECO:0000313" key="4">
    <source>
        <dbReference type="Proteomes" id="UP000729701"/>
    </source>
</evidence>
<protein>
    <recommendedName>
        <fullName evidence="2">Transcription regulator TrmB N-terminal domain-containing protein</fullName>
    </recommendedName>
</protein>
<sequence>MTAKEIAVKLSFSKGSVSGTLSALEKKGYVKKNQEYPARYFSSGNQPKPEFENLISDIRKRIEDIKNQQQDLKIEEEKLTTALETIKSYT</sequence>
<dbReference type="Proteomes" id="UP000729701">
    <property type="component" value="Unassembled WGS sequence"/>
</dbReference>
<dbReference type="InterPro" id="IPR036390">
    <property type="entry name" value="WH_DNA-bd_sf"/>
</dbReference>
<dbReference type="InterPro" id="IPR002831">
    <property type="entry name" value="Tscrpt_reg_TrmB_N"/>
</dbReference>